<dbReference type="Proteomes" id="UP001152747">
    <property type="component" value="Unassembled WGS sequence"/>
</dbReference>
<reference evidence="2" key="1">
    <citation type="submission" date="2022-11" db="EMBL/GenBank/DDBJ databases">
        <authorList>
            <person name="Kikuchi T."/>
        </authorList>
    </citation>
    <scope>NUCLEOTIDE SEQUENCE</scope>
    <source>
        <strain evidence="2">PS1010</strain>
    </source>
</reference>
<dbReference type="Gene3D" id="1.25.40.990">
    <property type="match status" value="1"/>
</dbReference>
<protein>
    <recommendedName>
        <fullName evidence="1">SAC3/GANP/THP3 conserved domain-containing protein</fullName>
    </recommendedName>
</protein>
<name>A0A9P1I9W1_9PELO</name>
<comment type="caution">
    <text evidence="2">The sequence shown here is derived from an EMBL/GenBank/DDBJ whole genome shotgun (WGS) entry which is preliminary data.</text>
</comment>
<dbReference type="EMBL" id="CANHGI010000002">
    <property type="protein sequence ID" value="CAI5440928.1"/>
    <property type="molecule type" value="Genomic_DNA"/>
</dbReference>
<evidence type="ECO:0000259" key="1">
    <source>
        <dbReference type="Pfam" id="PF03399"/>
    </source>
</evidence>
<gene>
    <name evidence="2" type="ORF">CAMP_LOCUS3565</name>
</gene>
<dbReference type="OrthoDB" id="21502at2759"/>
<organism evidence="2 3">
    <name type="scientific">Caenorhabditis angaria</name>
    <dbReference type="NCBI Taxonomy" id="860376"/>
    <lineage>
        <taxon>Eukaryota</taxon>
        <taxon>Metazoa</taxon>
        <taxon>Ecdysozoa</taxon>
        <taxon>Nematoda</taxon>
        <taxon>Chromadorea</taxon>
        <taxon>Rhabditida</taxon>
        <taxon>Rhabditina</taxon>
        <taxon>Rhabditomorpha</taxon>
        <taxon>Rhabditoidea</taxon>
        <taxon>Rhabditidae</taxon>
        <taxon>Peloderinae</taxon>
        <taxon>Caenorhabditis</taxon>
    </lineage>
</organism>
<sequence length="110" mass="13148">MLDPPLIKNVHFPTNFDTMSYLLSQVLDKFPETAEQRTGWYNFLWSRTRAVRKEVTLWHWNLLKDVRGWLHILFGYIFCDLEVDHFDEKMNNENLGKLCGICMKILRDVA</sequence>
<evidence type="ECO:0000313" key="2">
    <source>
        <dbReference type="EMBL" id="CAI5440928.1"/>
    </source>
</evidence>
<evidence type="ECO:0000313" key="3">
    <source>
        <dbReference type="Proteomes" id="UP001152747"/>
    </source>
</evidence>
<keyword evidence="3" id="KW-1185">Reference proteome</keyword>
<proteinExistence type="predicted"/>
<dbReference type="Pfam" id="PF03399">
    <property type="entry name" value="SAC3_GANP"/>
    <property type="match status" value="1"/>
</dbReference>
<dbReference type="InterPro" id="IPR005062">
    <property type="entry name" value="SAC3/GANP/THP3_conserved"/>
</dbReference>
<feature type="domain" description="SAC3/GANP/THP3 conserved" evidence="1">
    <location>
        <begin position="17"/>
        <end position="108"/>
    </location>
</feature>
<accession>A0A9P1I9W1</accession>
<dbReference type="AlphaFoldDB" id="A0A9P1I9W1"/>